<dbReference type="AlphaFoldDB" id="A0A2K1IRA0"/>
<dbReference type="InParanoid" id="A0A2K1IRA0"/>
<sequence length="72" mass="8295">MKQYKSNTLFAFKILPYIHQQEPKTSDAGIKEIDMNIHHLVGLDKSITKVQASVCHLGEERCSKELIERIIQ</sequence>
<evidence type="ECO:0000313" key="3">
    <source>
        <dbReference type="Proteomes" id="UP000006727"/>
    </source>
</evidence>
<dbReference type="EnsemblPlants" id="Pp3c21_9088V3.1">
    <property type="protein sequence ID" value="PAC:32916869.CDS.1"/>
    <property type="gene ID" value="Pp3c21_9088"/>
</dbReference>
<protein>
    <submittedName>
        <fullName evidence="1 2">Uncharacterized protein</fullName>
    </submittedName>
</protein>
<dbReference type="Gramene" id="Pp3c21_9088V3.4">
    <property type="protein sequence ID" value="PAC:32916872.CDS.1"/>
    <property type="gene ID" value="Pp3c21_9088"/>
</dbReference>
<dbReference type="EMBL" id="ABEU02000021">
    <property type="protein sequence ID" value="PNR31799.1"/>
    <property type="molecule type" value="Genomic_DNA"/>
</dbReference>
<proteinExistence type="predicted"/>
<evidence type="ECO:0000313" key="1">
    <source>
        <dbReference type="EMBL" id="PNR31799.1"/>
    </source>
</evidence>
<reference evidence="1 3" key="2">
    <citation type="journal article" date="2018" name="Plant J.">
        <title>The Physcomitrella patens chromosome-scale assembly reveals moss genome structure and evolution.</title>
        <authorList>
            <person name="Lang D."/>
            <person name="Ullrich K.K."/>
            <person name="Murat F."/>
            <person name="Fuchs J."/>
            <person name="Jenkins J."/>
            <person name="Haas F.B."/>
            <person name="Piednoel M."/>
            <person name="Gundlach H."/>
            <person name="Van Bel M."/>
            <person name="Meyberg R."/>
            <person name="Vives C."/>
            <person name="Morata J."/>
            <person name="Symeonidi A."/>
            <person name="Hiss M."/>
            <person name="Muchero W."/>
            <person name="Kamisugi Y."/>
            <person name="Saleh O."/>
            <person name="Blanc G."/>
            <person name="Decker E.L."/>
            <person name="van Gessel N."/>
            <person name="Grimwood J."/>
            <person name="Hayes R.D."/>
            <person name="Graham S.W."/>
            <person name="Gunter L.E."/>
            <person name="McDaniel S.F."/>
            <person name="Hoernstein S.N.W."/>
            <person name="Larsson A."/>
            <person name="Li F.W."/>
            <person name="Perroud P.F."/>
            <person name="Phillips J."/>
            <person name="Ranjan P."/>
            <person name="Rokshar D.S."/>
            <person name="Rothfels C.J."/>
            <person name="Schneider L."/>
            <person name="Shu S."/>
            <person name="Stevenson D.W."/>
            <person name="Thummler F."/>
            <person name="Tillich M."/>
            <person name="Villarreal Aguilar J.C."/>
            <person name="Widiez T."/>
            <person name="Wong G.K."/>
            <person name="Wymore A."/>
            <person name="Zhang Y."/>
            <person name="Zimmer A.D."/>
            <person name="Quatrano R.S."/>
            <person name="Mayer K.F.X."/>
            <person name="Goodstein D."/>
            <person name="Casacuberta J.M."/>
            <person name="Vandepoele K."/>
            <person name="Reski R."/>
            <person name="Cuming A.C."/>
            <person name="Tuskan G.A."/>
            <person name="Maumus F."/>
            <person name="Salse J."/>
            <person name="Schmutz J."/>
            <person name="Rensing S.A."/>
        </authorList>
    </citation>
    <scope>NUCLEOTIDE SEQUENCE [LARGE SCALE GENOMIC DNA]</scope>
    <source>
        <strain evidence="2 3">cv. Gransden 2004</strain>
    </source>
</reference>
<organism evidence="1">
    <name type="scientific">Physcomitrium patens</name>
    <name type="common">Spreading-leaved earth moss</name>
    <name type="synonym">Physcomitrella patens</name>
    <dbReference type="NCBI Taxonomy" id="3218"/>
    <lineage>
        <taxon>Eukaryota</taxon>
        <taxon>Viridiplantae</taxon>
        <taxon>Streptophyta</taxon>
        <taxon>Embryophyta</taxon>
        <taxon>Bryophyta</taxon>
        <taxon>Bryophytina</taxon>
        <taxon>Bryopsida</taxon>
        <taxon>Funariidae</taxon>
        <taxon>Funariales</taxon>
        <taxon>Funariaceae</taxon>
        <taxon>Physcomitrium</taxon>
    </lineage>
</organism>
<gene>
    <name evidence="1" type="ORF">PHYPA_025922</name>
</gene>
<dbReference type="EnsemblPlants" id="Pp3c21_9088V3.3">
    <property type="protein sequence ID" value="PAC:32916871.CDS.1"/>
    <property type="gene ID" value="Pp3c21_9088"/>
</dbReference>
<dbReference type="EnsemblPlants" id="Pp3c21_9088V3.4">
    <property type="protein sequence ID" value="PAC:32916872.CDS.1"/>
    <property type="gene ID" value="Pp3c21_9088"/>
</dbReference>
<dbReference type="Gramene" id="Pp3c21_9088V3.3">
    <property type="protein sequence ID" value="PAC:32916871.CDS.1"/>
    <property type="gene ID" value="Pp3c21_9088"/>
</dbReference>
<accession>A0A2K1IRA0</accession>
<keyword evidence="3" id="KW-1185">Reference proteome</keyword>
<reference evidence="1 3" key="1">
    <citation type="journal article" date="2008" name="Science">
        <title>The Physcomitrella genome reveals evolutionary insights into the conquest of land by plants.</title>
        <authorList>
            <person name="Rensing S."/>
            <person name="Lang D."/>
            <person name="Zimmer A."/>
            <person name="Terry A."/>
            <person name="Salamov A."/>
            <person name="Shapiro H."/>
            <person name="Nishiyama T."/>
            <person name="Perroud P.-F."/>
            <person name="Lindquist E."/>
            <person name="Kamisugi Y."/>
            <person name="Tanahashi T."/>
            <person name="Sakakibara K."/>
            <person name="Fujita T."/>
            <person name="Oishi K."/>
            <person name="Shin-I T."/>
            <person name="Kuroki Y."/>
            <person name="Toyoda A."/>
            <person name="Suzuki Y."/>
            <person name="Hashimoto A."/>
            <person name="Yamaguchi K."/>
            <person name="Sugano A."/>
            <person name="Kohara Y."/>
            <person name="Fujiyama A."/>
            <person name="Anterola A."/>
            <person name="Aoki S."/>
            <person name="Ashton N."/>
            <person name="Barbazuk W.B."/>
            <person name="Barker E."/>
            <person name="Bennetzen J."/>
            <person name="Bezanilla M."/>
            <person name="Blankenship R."/>
            <person name="Cho S.H."/>
            <person name="Dutcher S."/>
            <person name="Estelle M."/>
            <person name="Fawcett J.A."/>
            <person name="Gundlach H."/>
            <person name="Hanada K."/>
            <person name="Heyl A."/>
            <person name="Hicks K.A."/>
            <person name="Hugh J."/>
            <person name="Lohr M."/>
            <person name="Mayer K."/>
            <person name="Melkozernov A."/>
            <person name="Murata T."/>
            <person name="Nelson D."/>
            <person name="Pils B."/>
            <person name="Prigge M."/>
            <person name="Reiss B."/>
            <person name="Renner T."/>
            <person name="Rombauts S."/>
            <person name="Rushton P."/>
            <person name="Sanderfoot A."/>
            <person name="Schween G."/>
            <person name="Shiu S.-H."/>
            <person name="Stueber K."/>
            <person name="Theodoulou F.L."/>
            <person name="Tu H."/>
            <person name="Van de Peer Y."/>
            <person name="Verrier P.J."/>
            <person name="Waters E."/>
            <person name="Wood A."/>
            <person name="Yang L."/>
            <person name="Cove D."/>
            <person name="Cuming A."/>
            <person name="Hasebe M."/>
            <person name="Lucas S."/>
            <person name="Mishler D.B."/>
            <person name="Reski R."/>
            <person name="Grigoriev I."/>
            <person name="Quatrano R.S."/>
            <person name="Boore J.L."/>
        </authorList>
    </citation>
    <scope>NUCLEOTIDE SEQUENCE [LARGE SCALE GENOMIC DNA]</scope>
    <source>
        <strain evidence="2 3">cv. Gransden 2004</strain>
    </source>
</reference>
<dbReference type="Proteomes" id="UP000006727">
    <property type="component" value="Chromosome 21"/>
</dbReference>
<dbReference type="EnsemblPlants" id="Pp3c21_9088V3.2">
    <property type="protein sequence ID" value="PAC:32916870.CDS.1"/>
    <property type="gene ID" value="Pp3c21_9088"/>
</dbReference>
<evidence type="ECO:0000313" key="2">
    <source>
        <dbReference type="EnsemblPlants" id="PAC:32916869.CDS.1"/>
    </source>
</evidence>
<dbReference type="Gramene" id="Pp3c21_9088V3.2">
    <property type="protein sequence ID" value="PAC:32916870.CDS.1"/>
    <property type="gene ID" value="Pp3c21_9088"/>
</dbReference>
<dbReference type="Gramene" id="Pp3c21_9088V3.1">
    <property type="protein sequence ID" value="PAC:32916869.CDS.1"/>
    <property type="gene ID" value="Pp3c21_9088"/>
</dbReference>
<reference evidence="2" key="3">
    <citation type="submission" date="2020-12" db="UniProtKB">
        <authorList>
            <consortium name="EnsemblPlants"/>
        </authorList>
    </citation>
    <scope>IDENTIFICATION</scope>
</reference>
<name>A0A2K1IRA0_PHYPA</name>